<feature type="transmembrane region" description="Helical" evidence="1">
    <location>
        <begin position="50"/>
        <end position="71"/>
    </location>
</feature>
<reference evidence="3" key="1">
    <citation type="submission" date="2022-11" db="UniProtKB">
        <authorList>
            <consortium name="WormBaseParasite"/>
        </authorList>
    </citation>
    <scope>IDENTIFICATION</scope>
</reference>
<keyword evidence="1" id="KW-0472">Membrane</keyword>
<protein>
    <submittedName>
        <fullName evidence="3">Uncharacterized protein</fullName>
    </submittedName>
</protein>
<evidence type="ECO:0000313" key="2">
    <source>
        <dbReference type="Proteomes" id="UP000887540"/>
    </source>
</evidence>
<feature type="transmembrane region" description="Helical" evidence="1">
    <location>
        <begin position="83"/>
        <end position="106"/>
    </location>
</feature>
<keyword evidence="1" id="KW-0812">Transmembrane</keyword>
<proteinExistence type="predicted"/>
<feature type="transmembrane region" description="Helical" evidence="1">
    <location>
        <begin position="118"/>
        <end position="141"/>
    </location>
</feature>
<keyword evidence="1" id="KW-1133">Transmembrane helix</keyword>
<dbReference type="Proteomes" id="UP000887540">
    <property type="component" value="Unplaced"/>
</dbReference>
<dbReference type="WBParaSite" id="ACRNAN_scaffold4567.g13814.t1">
    <property type="protein sequence ID" value="ACRNAN_scaffold4567.g13814.t1"/>
    <property type="gene ID" value="ACRNAN_scaffold4567.g13814"/>
</dbReference>
<accession>A0A914DZR5</accession>
<sequence length="161" mass="18467">MVRPGWNELATREILEQPACRNLFLWSAISMIPLQIGYHILIMATTLQKWLNVIPGMMWLVSILLLIFYLTKSTSKPYLIATYVYFLLTAGVHGCMVSFSIYIAVGSLNLWQWAGDKGIYWGVAAFSLAEIFQIMIVEMMFRITAMKIKARLGSRTFIKKF</sequence>
<evidence type="ECO:0000313" key="3">
    <source>
        <dbReference type="WBParaSite" id="ACRNAN_scaffold4567.g13814.t1"/>
    </source>
</evidence>
<organism evidence="2 3">
    <name type="scientific">Acrobeloides nanus</name>
    <dbReference type="NCBI Taxonomy" id="290746"/>
    <lineage>
        <taxon>Eukaryota</taxon>
        <taxon>Metazoa</taxon>
        <taxon>Ecdysozoa</taxon>
        <taxon>Nematoda</taxon>
        <taxon>Chromadorea</taxon>
        <taxon>Rhabditida</taxon>
        <taxon>Tylenchina</taxon>
        <taxon>Cephalobomorpha</taxon>
        <taxon>Cephaloboidea</taxon>
        <taxon>Cephalobidae</taxon>
        <taxon>Acrobeloides</taxon>
    </lineage>
</organism>
<keyword evidence="2" id="KW-1185">Reference proteome</keyword>
<feature type="transmembrane region" description="Helical" evidence="1">
    <location>
        <begin position="23"/>
        <end position="44"/>
    </location>
</feature>
<name>A0A914DZR5_9BILA</name>
<dbReference type="AlphaFoldDB" id="A0A914DZR5"/>
<evidence type="ECO:0000256" key="1">
    <source>
        <dbReference type="SAM" id="Phobius"/>
    </source>
</evidence>